<protein>
    <submittedName>
        <fullName evidence="2">Uncharacterized protein</fullName>
    </submittedName>
</protein>
<evidence type="ECO:0000313" key="2">
    <source>
        <dbReference type="EMBL" id="KAK7437701.1"/>
    </source>
</evidence>
<evidence type="ECO:0000256" key="1">
    <source>
        <dbReference type="SAM" id="MobiDB-lite"/>
    </source>
</evidence>
<sequence>MNPLYPQASVDLVHLVDRVLFQPDDPDESDDETLQDAPKTVPSPPPSTSSTTAPSLKKREFPFEPQPSSQLSSQPKPSYQARKRARRRQLDYEKHGHVGGYNASVASKSSVPLPTQVDCNTLPAAQGGYIRIPQDMRGRTVDRPLEWFLKEGFELVKFDGSFSIPFIDTNGRVIGAAVKKPTTTQYTRDVNEAAQLLKKACETGNFTADEKNSKRGRGFPAVPYGLSYGKGQPRPMRLKRRASFMRSLLSAECFRNIAHAQSAAYAAFSPDNYKYYFEGMKRVKKLLEELGVPAEDLEPNFPRSVFACISVNFGPRTRTFVHADSKNTAHGMCAITSAGNFDYKLGGHLVLWDLKLVIEFPPGTTILIPSALLLHSNIGVRAHETRYSITQYTAGGIWRWLDDGGRTREDIKATAPEDLVDIMESKVGRREFMLQKFCTLDDLR</sequence>
<reference evidence="2 3" key="1">
    <citation type="submission" date="2024-01" db="EMBL/GenBank/DDBJ databases">
        <title>A draft genome for the cacao thread blight pathogen Marasmiellus scandens.</title>
        <authorList>
            <person name="Baruah I.K."/>
            <person name="Leung J."/>
            <person name="Bukari Y."/>
            <person name="Amoako-Attah I."/>
            <person name="Meinhardt L.W."/>
            <person name="Bailey B.A."/>
            <person name="Cohen S.P."/>
        </authorList>
    </citation>
    <scope>NUCLEOTIDE SEQUENCE [LARGE SCALE GENOMIC DNA]</scope>
    <source>
        <strain evidence="2 3">GH-19</strain>
    </source>
</reference>
<proteinExistence type="predicted"/>
<feature type="compositionally biased region" description="Acidic residues" evidence="1">
    <location>
        <begin position="24"/>
        <end position="34"/>
    </location>
</feature>
<evidence type="ECO:0000313" key="3">
    <source>
        <dbReference type="Proteomes" id="UP001498398"/>
    </source>
</evidence>
<dbReference type="EMBL" id="JBANRG010000083">
    <property type="protein sequence ID" value="KAK7437701.1"/>
    <property type="molecule type" value="Genomic_DNA"/>
</dbReference>
<feature type="region of interest" description="Disordered" evidence="1">
    <location>
        <begin position="21"/>
        <end position="88"/>
    </location>
</feature>
<accession>A0ABR1ITA1</accession>
<keyword evidence="3" id="KW-1185">Reference proteome</keyword>
<feature type="compositionally biased region" description="Low complexity" evidence="1">
    <location>
        <begin position="66"/>
        <end position="80"/>
    </location>
</feature>
<organism evidence="2 3">
    <name type="scientific">Marasmiellus scandens</name>
    <dbReference type="NCBI Taxonomy" id="2682957"/>
    <lineage>
        <taxon>Eukaryota</taxon>
        <taxon>Fungi</taxon>
        <taxon>Dikarya</taxon>
        <taxon>Basidiomycota</taxon>
        <taxon>Agaricomycotina</taxon>
        <taxon>Agaricomycetes</taxon>
        <taxon>Agaricomycetidae</taxon>
        <taxon>Agaricales</taxon>
        <taxon>Marasmiineae</taxon>
        <taxon>Omphalotaceae</taxon>
        <taxon>Marasmiellus</taxon>
    </lineage>
</organism>
<comment type="caution">
    <text evidence="2">The sequence shown here is derived from an EMBL/GenBank/DDBJ whole genome shotgun (WGS) entry which is preliminary data.</text>
</comment>
<dbReference type="Gene3D" id="3.60.130.30">
    <property type="match status" value="1"/>
</dbReference>
<gene>
    <name evidence="2" type="ORF">VKT23_018417</name>
</gene>
<dbReference type="Proteomes" id="UP001498398">
    <property type="component" value="Unassembled WGS sequence"/>
</dbReference>
<name>A0ABR1ITA1_9AGAR</name>